<organism evidence="1">
    <name type="scientific">Oikopleura dioica</name>
    <name type="common">Tunicate</name>
    <dbReference type="NCBI Taxonomy" id="34765"/>
    <lineage>
        <taxon>Eukaryota</taxon>
        <taxon>Metazoa</taxon>
        <taxon>Chordata</taxon>
        <taxon>Tunicata</taxon>
        <taxon>Appendicularia</taxon>
        <taxon>Copelata</taxon>
        <taxon>Oikopleuridae</taxon>
        <taxon>Oikopleura</taxon>
    </lineage>
</organism>
<accession>E4Y109</accession>
<evidence type="ECO:0000313" key="1">
    <source>
        <dbReference type="EMBL" id="CBY15556.1"/>
    </source>
</evidence>
<evidence type="ECO:0000313" key="2">
    <source>
        <dbReference type="Proteomes" id="UP000001307"/>
    </source>
</evidence>
<dbReference type="Proteomes" id="UP000001307">
    <property type="component" value="Unassembled WGS sequence"/>
</dbReference>
<feature type="non-terminal residue" evidence="1">
    <location>
        <position position="1"/>
    </location>
</feature>
<protein>
    <submittedName>
        <fullName evidence="1">Uncharacterized protein</fullName>
    </submittedName>
</protein>
<reference evidence="1" key="1">
    <citation type="journal article" date="2010" name="Science">
        <title>Plasticity of animal genome architecture unmasked by rapid evolution of a pelagic tunicate.</title>
        <authorList>
            <person name="Denoeud F."/>
            <person name="Henriet S."/>
            <person name="Mungpakdee S."/>
            <person name="Aury J.M."/>
            <person name="Da Silva C."/>
            <person name="Brinkmann H."/>
            <person name="Mikhaleva J."/>
            <person name="Olsen L.C."/>
            <person name="Jubin C."/>
            <person name="Canestro C."/>
            <person name="Bouquet J.M."/>
            <person name="Danks G."/>
            <person name="Poulain J."/>
            <person name="Campsteijn C."/>
            <person name="Adamski M."/>
            <person name="Cross I."/>
            <person name="Yadetie F."/>
            <person name="Muffato M."/>
            <person name="Louis A."/>
            <person name="Butcher S."/>
            <person name="Tsagkogeorga G."/>
            <person name="Konrad A."/>
            <person name="Singh S."/>
            <person name="Jensen M.F."/>
            <person name="Cong E.H."/>
            <person name="Eikeseth-Otteraa H."/>
            <person name="Noel B."/>
            <person name="Anthouard V."/>
            <person name="Porcel B.M."/>
            <person name="Kachouri-Lafond R."/>
            <person name="Nishino A."/>
            <person name="Ugolini M."/>
            <person name="Chourrout P."/>
            <person name="Nishida H."/>
            <person name="Aasland R."/>
            <person name="Huzurbazar S."/>
            <person name="Westhof E."/>
            <person name="Delsuc F."/>
            <person name="Lehrach H."/>
            <person name="Reinhardt R."/>
            <person name="Weissenbach J."/>
            <person name="Roy S.W."/>
            <person name="Artiguenave F."/>
            <person name="Postlethwait J.H."/>
            <person name="Manak J.R."/>
            <person name="Thompson E.M."/>
            <person name="Jaillon O."/>
            <person name="Du Pasquier L."/>
            <person name="Boudinot P."/>
            <person name="Liberles D.A."/>
            <person name="Volff J.N."/>
            <person name="Philippe H."/>
            <person name="Lenhard B."/>
            <person name="Roest Crollius H."/>
            <person name="Wincker P."/>
            <person name="Chourrout D."/>
        </authorList>
    </citation>
    <scope>NUCLEOTIDE SEQUENCE [LARGE SCALE GENOMIC DNA]</scope>
</reference>
<dbReference type="OrthoDB" id="10525157at2759"/>
<dbReference type="AlphaFoldDB" id="E4Y109"/>
<proteinExistence type="predicted"/>
<gene>
    <name evidence="1" type="ORF">GSOID_T00013854001</name>
</gene>
<name>E4Y109_OIKDI</name>
<dbReference type="EMBL" id="FN653555">
    <property type="protein sequence ID" value="CBY15556.1"/>
    <property type="molecule type" value="Genomic_DNA"/>
</dbReference>
<keyword evidence="2" id="KW-1185">Reference proteome</keyword>
<dbReference type="InParanoid" id="E4Y109"/>
<sequence length="258" mass="30075">DNETYEECFSGCTESYVACIVACESSSCKSECLRDYSFCEDSCPCGRSCPNGCENCNNDYCKANPCFEYDCGRADSICFAFDEKPTCFSREIIGFLTHDRNMTVKCGSADDPRIKTKHECTNGGSEVWPCEIDQVKVHIQFFEATPYLHHYYINTHYNLDENIPERTFYYKDKNYNDVAGWVHRLPIETANYNIVGDTWIIEEVKCEQEVCPYFIRASKQKTRGWKRDHWQGAQIRIDTIEEDNVDFMWWIGTQHRPI</sequence>